<protein>
    <submittedName>
        <fullName evidence="2">Transcriptional regulator</fullName>
    </submittedName>
</protein>
<gene>
    <name evidence="2" type="ORF">ADS79_32000</name>
    <name evidence="1" type="ORF">BRE01_27990</name>
</gene>
<proteinExistence type="predicted"/>
<evidence type="ECO:0000313" key="1">
    <source>
        <dbReference type="EMBL" id="GED69097.1"/>
    </source>
</evidence>
<sequence length="157" mass="17770">MSKIMPGRFTAQMDESFVVFIIGMRINRLLAIHKWVPVANAMGGMLQELYQNPEIGFLGDSGSINMRTITQIQYWRSYEHLEQYARNSHKHLTAWRKFNQAIGSDGSVGIFHETYLVEAGKYENVYVNMPAFGLGKVGTLVPATGKRESARQRLTNA</sequence>
<organism evidence="2 3">
    <name type="scientific">Brevibacillus reuszeri</name>
    <dbReference type="NCBI Taxonomy" id="54915"/>
    <lineage>
        <taxon>Bacteria</taxon>
        <taxon>Bacillati</taxon>
        <taxon>Bacillota</taxon>
        <taxon>Bacilli</taxon>
        <taxon>Bacillales</taxon>
        <taxon>Paenibacillaceae</taxon>
        <taxon>Brevibacillus</taxon>
    </lineage>
</organism>
<comment type="caution">
    <text evidence="2">The sequence shown here is derived from an EMBL/GenBank/DDBJ whole genome shotgun (WGS) entry which is preliminary data.</text>
</comment>
<dbReference type="STRING" id="54915.ADS79_32000"/>
<accession>A0A0K9YIU8</accession>
<reference evidence="3" key="1">
    <citation type="submission" date="2015-07" db="EMBL/GenBank/DDBJ databases">
        <title>Genome sequencing project for genomic taxonomy and phylogenomics of Bacillus-like bacteria.</title>
        <authorList>
            <person name="Liu B."/>
            <person name="Wang J."/>
            <person name="Zhu Y."/>
            <person name="Liu G."/>
            <person name="Chen Q."/>
            <person name="Chen Z."/>
            <person name="Lan J."/>
            <person name="Che J."/>
            <person name="Ge C."/>
            <person name="Shi H."/>
            <person name="Pan Z."/>
            <person name="Liu X."/>
        </authorList>
    </citation>
    <scope>NUCLEOTIDE SEQUENCE [LARGE SCALE GENOMIC DNA]</scope>
    <source>
        <strain evidence="3">DSM 9887</strain>
    </source>
</reference>
<reference evidence="1 4" key="3">
    <citation type="submission" date="2019-06" db="EMBL/GenBank/DDBJ databases">
        <title>Whole genome shotgun sequence of Brevibacillus reuszeri NBRC 15719.</title>
        <authorList>
            <person name="Hosoyama A."/>
            <person name="Uohara A."/>
            <person name="Ohji S."/>
            <person name="Ichikawa N."/>
        </authorList>
    </citation>
    <scope>NUCLEOTIDE SEQUENCE [LARGE SCALE GENOMIC DNA]</scope>
    <source>
        <strain evidence="1 4">NBRC 15719</strain>
    </source>
</reference>
<dbReference type="Proteomes" id="UP000319578">
    <property type="component" value="Unassembled WGS sequence"/>
</dbReference>
<keyword evidence="4" id="KW-1185">Reference proteome</keyword>
<name>A0A0K9YIU8_9BACL</name>
<evidence type="ECO:0000313" key="2">
    <source>
        <dbReference type="EMBL" id="KNB68599.1"/>
    </source>
</evidence>
<dbReference type="InterPro" id="IPR025444">
    <property type="entry name" value="Monooxy_af470"/>
</dbReference>
<dbReference type="EMBL" id="LGIQ01000017">
    <property type="protein sequence ID" value="KNB68599.1"/>
    <property type="molecule type" value="Genomic_DNA"/>
</dbReference>
<dbReference type="OrthoDB" id="7566033at2"/>
<dbReference type="Proteomes" id="UP000036834">
    <property type="component" value="Unassembled WGS sequence"/>
</dbReference>
<dbReference type="AlphaFoldDB" id="A0A0K9YIU8"/>
<dbReference type="RefSeq" id="WP_049742527.1">
    <property type="nucleotide sequence ID" value="NZ_BJON01000010.1"/>
</dbReference>
<evidence type="ECO:0000313" key="3">
    <source>
        <dbReference type="Proteomes" id="UP000036834"/>
    </source>
</evidence>
<dbReference type="PATRIC" id="fig|54915.3.peg.498"/>
<reference evidence="2" key="2">
    <citation type="submission" date="2015-07" db="EMBL/GenBank/DDBJ databases">
        <title>MeaNS - Measles Nucleotide Surveillance Program.</title>
        <authorList>
            <person name="Tran T."/>
            <person name="Druce J."/>
        </authorList>
    </citation>
    <scope>NUCLEOTIDE SEQUENCE</scope>
    <source>
        <strain evidence="2">DSM 9887</strain>
    </source>
</reference>
<dbReference type="Pfam" id="PF13826">
    <property type="entry name" value="Monooxy_af470-like"/>
    <property type="match status" value="1"/>
</dbReference>
<evidence type="ECO:0000313" key="4">
    <source>
        <dbReference type="Proteomes" id="UP000319578"/>
    </source>
</evidence>
<dbReference type="EMBL" id="BJON01000010">
    <property type="protein sequence ID" value="GED69097.1"/>
    <property type="molecule type" value="Genomic_DNA"/>
</dbReference>